<dbReference type="STRING" id="413071.G9MUA8"/>
<dbReference type="InParanoid" id="G9MUA8"/>
<dbReference type="Gene3D" id="3.30.360.10">
    <property type="entry name" value="Dihydrodipicolinate Reductase, domain 2"/>
    <property type="match status" value="1"/>
</dbReference>
<sequence>MYAYCILESGAIASVNYHRLGQLLGKNLHWTISGTEGEIEFTVNRGLQMGSGQREIRIKTTEDKEPRVVDWQVKTPAHIEGVQFPGQNTAYLYEAYARGDKDVADFKDAVRLHRLLDRIAKDAGYA</sequence>
<dbReference type="EMBL" id="ABDF02000050">
    <property type="protein sequence ID" value="EHK21977.1"/>
    <property type="molecule type" value="Genomic_DNA"/>
</dbReference>
<gene>
    <name evidence="1" type="ORF">TRIVIDRAFT_70997</name>
</gene>
<dbReference type="OrthoDB" id="64915at2759"/>
<dbReference type="Proteomes" id="UP000007115">
    <property type="component" value="Unassembled WGS sequence"/>
</dbReference>
<dbReference type="RefSeq" id="XP_013956170.1">
    <property type="nucleotide sequence ID" value="XM_014100695.1"/>
</dbReference>
<proteinExistence type="predicted"/>
<dbReference type="GeneID" id="25797414"/>
<evidence type="ECO:0008006" key="3">
    <source>
        <dbReference type="Google" id="ProtNLM"/>
    </source>
</evidence>
<name>G9MUA8_HYPVG</name>
<evidence type="ECO:0000313" key="2">
    <source>
        <dbReference type="Proteomes" id="UP000007115"/>
    </source>
</evidence>
<reference evidence="1 2" key="1">
    <citation type="journal article" date="2011" name="Genome Biol.">
        <title>Comparative genome sequence analysis underscores mycoparasitism as the ancestral life style of Trichoderma.</title>
        <authorList>
            <person name="Kubicek C.P."/>
            <person name="Herrera-Estrella A."/>
            <person name="Seidl-Seiboth V."/>
            <person name="Martinez D.A."/>
            <person name="Druzhinina I.S."/>
            <person name="Thon M."/>
            <person name="Zeilinger S."/>
            <person name="Casas-Flores S."/>
            <person name="Horwitz B.A."/>
            <person name="Mukherjee P.K."/>
            <person name="Mukherjee M."/>
            <person name="Kredics L."/>
            <person name="Alcaraz L.D."/>
            <person name="Aerts A."/>
            <person name="Antal Z."/>
            <person name="Atanasova L."/>
            <person name="Cervantes-Badillo M.G."/>
            <person name="Challacombe J."/>
            <person name="Chertkov O."/>
            <person name="McCluskey K."/>
            <person name="Coulpier F."/>
            <person name="Deshpande N."/>
            <person name="von Doehren H."/>
            <person name="Ebbole D.J."/>
            <person name="Esquivel-Naranjo E.U."/>
            <person name="Fekete E."/>
            <person name="Flipphi M."/>
            <person name="Glaser F."/>
            <person name="Gomez-Rodriguez E.Y."/>
            <person name="Gruber S."/>
            <person name="Han C."/>
            <person name="Henrissat B."/>
            <person name="Hermosa R."/>
            <person name="Hernandez-Onate M."/>
            <person name="Karaffa L."/>
            <person name="Kosti I."/>
            <person name="Le Crom S."/>
            <person name="Lindquist E."/>
            <person name="Lucas S."/>
            <person name="Luebeck M."/>
            <person name="Luebeck P.S."/>
            <person name="Margeot A."/>
            <person name="Metz B."/>
            <person name="Misra M."/>
            <person name="Nevalainen H."/>
            <person name="Omann M."/>
            <person name="Packer N."/>
            <person name="Perrone G."/>
            <person name="Uresti-Rivera E.E."/>
            <person name="Salamov A."/>
            <person name="Schmoll M."/>
            <person name="Seiboth B."/>
            <person name="Shapiro H."/>
            <person name="Sukno S."/>
            <person name="Tamayo-Ramos J.A."/>
            <person name="Tisch D."/>
            <person name="Wiest A."/>
            <person name="Wilkinson H.H."/>
            <person name="Zhang M."/>
            <person name="Coutinho P.M."/>
            <person name="Kenerley C.M."/>
            <person name="Monte E."/>
            <person name="Baker S.E."/>
            <person name="Grigoriev I.V."/>
        </authorList>
    </citation>
    <scope>NUCLEOTIDE SEQUENCE [LARGE SCALE GENOMIC DNA]</scope>
    <source>
        <strain evidence="2">Gv29-8 / FGSC 10586</strain>
    </source>
</reference>
<dbReference type="HOGENOM" id="CLU_1981882_0_0_1"/>
<evidence type="ECO:0000313" key="1">
    <source>
        <dbReference type="EMBL" id="EHK21977.1"/>
    </source>
</evidence>
<dbReference type="AlphaFoldDB" id="G9MUA8"/>
<accession>G9MUA8</accession>
<organism evidence="1 2">
    <name type="scientific">Hypocrea virens (strain Gv29-8 / FGSC 10586)</name>
    <name type="common">Gliocladium virens</name>
    <name type="synonym">Trichoderma virens</name>
    <dbReference type="NCBI Taxonomy" id="413071"/>
    <lineage>
        <taxon>Eukaryota</taxon>
        <taxon>Fungi</taxon>
        <taxon>Dikarya</taxon>
        <taxon>Ascomycota</taxon>
        <taxon>Pezizomycotina</taxon>
        <taxon>Sordariomycetes</taxon>
        <taxon>Hypocreomycetidae</taxon>
        <taxon>Hypocreales</taxon>
        <taxon>Hypocreaceae</taxon>
        <taxon>Trichoderma</taxon>
    </lineage>
</organism>
<protein>
    <recommendedName>
        <fullName evidence="3">Gfo/Idh/MocA-like oxidoreductase C-terminal domain-containing protein</fullName>
    </recommendedName>
</protein>
<keyword evidence="2" id="KW-1185">Reference proteome</keyword>
<comment type="caution">
    <text evidence="1">The sequence shown here is derived from an EMBL/GenBank/DDBJ whole genome shotgun (WGS) entry which is preliminary data.</text>
</comment>
<dbReference type="VEuPathDB" id="FungiDB:TRIVIDRAFT_70997"/>